<dbReference type="HAMAP" id="MF_01341">
    <property type="entry name" value="Ribosomal_uL15"/>
    <property type="match status" value="1"/>
</dbReference>
<keyword evidence="3 4" id="KW-0687">Ribonucleoprotein</keyword>
<evidence type="ECO:0000256" key="4">
    <source>
        <dbReference type="HAMAP-Rule" id="MF_01341"/>
    </source>
</evidence>
<name>A0A0H4T599_9ACTN</name>
<evidence type="ECO:0000256" key="1">
    <source>
        <dbReference type="ARBA" id="ARBA00007320"/>
    </source>
</evidence>
<evidence type="ECO:0000256" key="6">
    <source>
        <dbReference type="SAM" id="MobiDB-lite"/>
    </source>
</evidence>
<evidence type="ECO:0000256" key="2">
    <source>
        <dbReference type="ARBA" id="ARBA00022980"/>
    </source>
</evidence>
<dbReference type="GO" id="GO:0006412">
    <property type="term" value="P:translation"/>
    <property type="evidence" value="ECO:0007669"/>
    <property type="project" value="UniProtKB-UniRule"/>
</dbReference>
<gene>
    <name evidence="4" type="primary">rplO</name>
</gene>
<dbReference type="NCBIfam" id="TIGR01071">
    <property type="entry name" value="rplO_bact"/>
    <property type="match status" value="1"/>
</dbReference>
<dbReference type="InterPro" id="IPR036227">
    <property type="entry name" value="Ribosomal_uL15/eL18_sf"/>
</dbReference>
<feature type="region of interest" description="Disordered" evidence="6">
    <location>
        <begin position="1"/>
        <end position="49"/>
    </location>
</feature>
<dbReference type="InterPro" id="IPR005749">
    <property type="entry name" value="Ribosomal_uL15_bac-type"/>
</dbReference>
<keyword evidence="4" id="KW-0699">rRNA-binding</keyword>
<dbReference type="PANTHER" id="PTHR12934:SF11">
    <property type="entry name" value="LARGE RIBOSOMAL SUBUNIT PROTEIN UL15M"/>
    <property type="match status" value="1"/>
</dbReference>
<dbReference type="AlphaFoldDB" id="A0A0H4T599"/>
<organism evidence="8">
    <name type="scientific">uncultured actinobacterium Rifle_16ft_4_minimus_2010</name>
    <dbReference type="NCBI Taxonomy" id="1665146"/>
    <lineage>
        <taxon>Bacteria</taxon>
        <taxon>Bacillati</taxon>
        <taxon>Actinomycetota</taxon>
        <taxon>Actinomycetes</taxon>
        <taxon>marine Actinobacteria clade</taxon>
        <taxon>environmental samples</taxon>
    </lineage>
</organism>
<dbReference type="InterPro" id="IPR021131">
    <property type="entry name" value="Ribosomal_uL15/eL18"/>
</dbReference>
<dbReference type="PROSITE" id="PS00475">
    <property type="entry name" value="RIBOSOMAL_L15"/>
    <property type="match status" value="1"/>
</dbReference>
<dbReference type="EMBL" id="KT006971">
    <property type="protein sequence ID" value="AKQ01612.1"/>
    <property type="molecule type" value="Genomic_DNA"/>
</dbReference>
<accession>A0A0H4T599</accession>
<dbReference type="Pfam" id="PF00828">
    <property type="entry name" value="Ribosomal_L27A"/>
    <property type="match status" value="1"/>
</dbReference>
<comment type="subunit">
    <text evidence="4">Part of the 50S ribosomal subunit.</text>
</comment>
<reference evidence="8" key="1">
    <citation type="journal article" date="2015" name="ISME J.">
        <title>Aquifer environment selects for microbial species cohorts in sediment and groundwater.</title>
        <authorList>
            <person name="Hug L.A."/>
            <person name="Thomas B.C."/>
            <person name="Brown C.T."/>
            <person name="Frischkorn K.R."/>
            <person name="Williams K.H."/>
            <person name="Tringe S.G."/>
            <person name="Banfield J.F."/>
        </authorList>
    </citation>
    <scope>NUCLEOTIDE SEQUENCE</scope>
</reference>
<dbReference type="InterPro" id="IPR030878">
    <property type="entry name" value="Ribosomal_uL15"/>
</dbReference>
<keyword evidence="2 4" id="KW-0689">Ribosomal protein</keyword>
<dbReference type="PANTHER" id="PTHR12934">
    <property type="entry name" value="50S RIBOSOMAL PROTEIN L15"/>
    <property type="match status" value="1"/>
</dbReference>
<evidence type="ECO:0000259" key="7">
    <source>
        <dbReference type="Pfam" id="PF00828"/>
    </source>
</evidence>
<evidence type="ECO:0000256" key="3">
    <source>
        <dbReference type="ARBA" id="ARBA00023274"/>
    </source>
</evidence>
<dbReference type="InterPro" id="IPR001196">
    <property type="entry name" value="Ribosomal_uL15_CS"/>
</dbReference>
<evidence type="ECO:0000256" key="5">
    <source>
        <dbReference type="RuleBase" id="RU003888"/>
    </source>
</evidence>
<sequence length="145" mass="15671">MKLHHLKPAPGSTKSRIRVGRGEGGKRGKTAGRGTKGDKARGSPPAWFEGGQMPIYRRLPKMKGFTNRNRVEYVVVNVEKLNGFRKGSTVGPDELRAAGLIKKRGLVKVLGSGELTKDLKVRAHAFSVGAVERIQEAGGSVEVIE</sequence>
<proteinExistence type="inferred from homology"/>
<dbReference type="GO" id="GO:0003735">
    <property type="term" value="F:structural constituent of ribosome"/>
    <property type="evidence" value="ECO:0007669"/>
    <property type="project" value="InterPro"/>
</dbReference>
<dbReference type="SUPFAM" id="SSF52080">
    <property type="entry name" value="Ribosomal proteins L15p and L18e"/>
    <property type="match status" value="1"/>
</dbReference>
<evidence type="ECO:0000313" key="8">
    <source>
        <dbReference type="EMBL" id="AKQ01612.1"/>
    </source>
</evidence>
<protein>
    <recommendedName>
        <fullName evidence="4">Large ribosomal subunit protein uL15</fullName>
    </recommendedName>
</protein>
<comment type="similarity">
    <text evidence="1 4 5">Belongs to the universal ribosomal protein uL15 family.</text>
</comment>
<keyword evidence="4" id="KW-0694">RNA-binding</keyword>
<feature type="domain" description="Large ribosomal subunit protein uL15/eL18" evidence="7">
    <location>
        <begin position="75"/>
        <end position="142"/>
    </location>
</feature>
<comment type="function">
    <text evidence="4">Binds to the 23S rRNA.</text>
</comment>
<dbReference type="GO" id="GO:0022625">
    <property type="term" value="C:cytosolic large ribosomal subunit"/>
    <property type="evidence" value="ECO:0007669"/>
    <property type="project" value="TreeGrafter"/>
</dbReference>
<dbReference type="Gene3D" id="3.100.10.10">
    <property type="match status" value="1"/>
</dbReference>
<dbReference type="GO" id="GO:0019843">
    <property type="term" value="F:rRNA binding"/>
    <property type="evidence" value="ECO:0007669"/>
    <property type="project" value="UniProtKB-UniRule"/>
</dbReference>